<sequence>MRRHGHRDHRGHGEHRDQGHHRDHGHHPPRSAQTFRRGRAVAFLDKLNVNRSTLKRQLEDPAFEAIKPVISGELKATEAIIEEFIQMFQLHEVASNTEAVQSDPSEEPNDEHN</sequence>
<evidence type="ECO:0000313" key="2">
    <source>
        <dbReference type="EMBL" id="MBD2869159.1"/>
    </source>
</evidence>
<dbReference type="AlphaFoldDB" id="A0A927CJC9"/>
<evidence type="ECO:0000313" key="3">
    <source>
        <dbReference type="Proteomes" id="UP000632125"/>
    </source>
</evidence>
<name>A0A927CJC9_9BACL</name>
<proteinExistence type="predicted"/>
<organism evidence="2 3">
    <name type="scientific">Paenibacillus arenilitoris</name>
    <dbReference type="NCBI Taxonomy" id="2772299"/>
    <lineage>
        <taxon>Bacteria</taxon>
        <taxon>Bacillati</taxon>
        <taxon>Bacillota</taxon>
        <taxon>Bacilli</taxon>
        <taxon>Bacillales</taxon>
        <taxon>Paenibacillaceae</taxon>
        <taxon>Paenibacillus</taxon>
    </lineage>
</organism>
<feature type="compositionally biased region" description="Basic residues" evidence="1">
    <location>
        <begin position="1"/>
        <end position="29"/>
    </location>
</feature>
<accession>A0A927CJC9</accession>
<feature type="region of interest" description="Disordered" evidence="1">
    <location>
        <begin position="1"/>
        <end position="37"/>
    </location>
</feature>
<evidence type="ECO:0000256" key="1">
    <source>
        <dbReference type="SAM" id="MobiDB-lite"/>
    </source>
</evidence>
<gene>
    <name evidence="2" type="ORF">IDH41_11270</name>
</gene>
<keyword evidence="3" id="KW-1185">Reference proteome</keyword>
<protein>
    <submittedName>
        <fullName evidence="2">Uncharacterized protein</fullName>
    </submittedName>
</protein>
<reference evidence="2" key="1">
    <citation type="submission" date="2020-09" db="EMBL/GenBank/DDBJ databases">
        <title>A novel bacterium of genus Paenibacillus, isolated from South China Sea.</title>
        <authorList>
            <person name="Huang H."/>
            <person name="Mo K."/>
            <person name="Hu Y."/>
        </authorList>
    </citation>
    <scope>NUCLEOTIDE SEQUENCE</scope>
    <source>
        <strain evidence="2">IB182493</strain>
    </source>
</reference>
<comment type="caution">
    <text evidence="2">The sequence shown here is derived from an EMBL/GenBank/DDBJ whole genome shotgun (WGS) entry which is preliminary data.</text>
</comment>
<dbReference type="Proteomes" id="UP000632125">
    <property type="component" value="Unassembled WGS sequence"/>
</dbReference>
<dbReference type="EMBL" id="JACXIY010000013">
    <property type="protein sequence ID" value="MBD2869159.1"/>
    <property type="molecule type" value="Genomic_DNA"/>
</dbReference>